<dbReference type="InterPro" id="IPR056647">
    <property type="entry name" value="DUF7745"/>
</dbReference>
<reference evidence="2 3" key="1">
    <citation type="journal article" date="2019" name="Genome Biol. Evol.">
        <title>Insights into the evolution of the New World diploid cottons (Gossypium, subgenus Houzingenia) based on genome sequencing.</title>
        <authorList>
            <person name="Grover C.E."/>
            <person name="Arick M.A. 2nd"/>
            <person name="Thrash A."/>
            <person name="Conover J.L."/>
            <person name="Sanders W.S."/>
            <person name="Peterson D.G."/>
            <person name="Frelichowski J.E."/>
            <person name="Scheffler J.A."/>
            <person name="Scheffler B.E."/>
            <person name="Wendel J.F."/>
        </authorList>
    </citation>
    <scope>NUCLEOTIDE SEQUENCE [LARGE SCALE GENOMIC DNA]</scope>
    <source>
        <strain evidence="2">0</strain>
        <tissue evidence="2">Leaf</tissue>
    </source>
</reference>
<sequence>MVLTIKECTTLLRCSRIQVNKAYSRAANVPTFLKRLMSIIGMNEQWVTARIKQKGDGKCIPWKSLRDLILAHPNTKKKVNVFALSIYGLVIFPKALGHIDDAVSDLFDRLNKKVAPILEILVETFRSLSACRRAGEGRFIKCDQLLLAWFHSHFWKVKKVSYQVF</sequence>
<evidence type="ECO:0000259" key="1">
    <source>
        <dbReference type="Pfam" id="PF24924"/>
    </source>
</evidence>
<dbReference type="AlphaFoldDB" id="A0A7J9GRS6"/>
<organism evidence="2 3">
    <name type="scientific">Gossypium harknessii</name>
    <dbReference type="NCBI Taxonomy" id="34285"/>
    <lineage>
        <taxon>Eukaryota</taxon>
        <taxon>Viridiplantae</taxon>
        <taxon>Streptophyta</taxon>
        <taxon>Embryophyta</taxon>
        <taxon>Tracheophyta</taxon>
        <taxon>Spermatophyta</taxon>
        <taxon>Magnoliopsida</taxon>
        <taxon>eudicotyledons</taxon>
        <taxon>Gunneridae</taxon>
        <taxon>Pentapetalae</taxon>
        <taxon>rosids</taxon>
        <taxon>malvids</taxon>
        <taxon>Malvales</taxon>
        <taxon>Malvaceae</taxon>
        <taxon>Malvoideae</taxon>
        <taxon>Gossypium</taxon>
    </lineage>
</organism>
<proteinExistence type="predicted"/>
<name>A0A7J9GRS6_9ROSI</name>
<protein>
    <recommendedName>
        <fullName evidence="1">DUF7745 domain-containing protein</fullName>
    </recommendedName>
</protein>
<dbReference type="Pfam" id="PF24924">
    <property type="entry name" value="DUF7745"/>
    <property type="match status" value="1"/>
</dbReference>
<feature type="non-terminal residue" evidence="2">
    <location>
        <position position="165"/>
    </location>
</feature>
<dbReference type="OrthoDB" id="989156at2759"/>
<dbReference type="PANTHER" id="PTHR48200:SF1">
    <property type="entry name" value="AMINOTRANSFERASE-LIKE PLANT MOBILE DOMAIN-CONTAINING PROTEIN"/>
    <property type="match status" value="1"/>
</dbReference>
<accession>A0A7J9GRS6</accession>
<keyword evidence="3" id="KW-1185">Reference proteome</keyword>
<evidence type="ECO:0000313" key="3">
    <source>
        <dbReference type="Proteomes" id="UP000593560"/>
    </source>
</evidence>
<comment type="caution">
    <text evidence="2">The sequence shown here is derived from an EMBL/GenBank/DDBJ whole genome shotgun (WGS) entry which is preliminary data.</text>
</comment>
<dbReference type="PANTHER" id="PTHR48200">
    <property type="entry name" value="PROTEIN, PUTATIVE-RELATED"/>
    <property type="match status" value="1"/>
</dbReference>
<dbReference type="Proteomes" id="UP000593560">
    <property type="component" value="Unassembled WGS sequence"/>
</dbReference>
<feature type="domain" description="DUF7745" evidence="1">
    <location>
        <begin position="4"/>
        <end position="157"/>
    </location>
</feature>
<gene>
    <name evidence="2" type="ORF">Gohar_010489</name>
</gene>
<evidence type="ECO:0000313" key="2">
    <source>
        <dbReference type="EMBL" id="MBA0800018.1"/>
    </source>
</evidence>
<dbReference type="EMBL" id="JABFAD010000006">
    <property type="protein sequence ID" value="MBA0800018.1"/>
    <property type="molecule type" value="Genomic_DNA"/>
</dbReference>